<keyword evidence="4 6" id="KW-0472">Membrane</keyword>
<evidence type="ECO:0000256" key="4">
    <source>
        <dbReference type="ARBA" id="ARBA00023136"/>
    </source>
</evidence>
<organism evidence="8">
    <name type="scientific">Phallusia mammillata</name>
    <dbReference type="NCBI Taxonomy" id="59560"/>
    <lineage>
        <taxon>Eukaryota</taxon>
        <taxon>Metazoa</taxon>
        <taxon>Chordata</taxon>
        <taxon>Tunicata</taxon>
        <taxon>Ascidiacea</taxon>
        <taxon>Phlebobranchia</taxon>
        <taxon>Ascidiidae</taxon>
        <taxon>Phallusia</taxon>
    </lineage>
</organism>
<feature type="region of interest" description="Disordered" evidence="5">
    <location>
        <begin position="270"/>
        <end position="291"/>
    </location>
</feature>
<dbReference type="AlphaFoldDB" id="A0A6F9DVN9"/>
<keyword evidence="2 6" id="KW-0812">Transmembrane</keyword>
<sequence length="291" mass="32582">MAVSVLYNVRSFLSSRPPLVVFIFCLGMMAIAFVSFAYYIKLNNIRNPDIQKDWNTFMENITKIDFCLSNDTISDADLNRTIDVMQGIHVKNVSLHLSISVLLHVPMNGNVTFSSFTTIVNGSQLGLSGPLKNQSIQISAMPIQPYSPYCDEEQGCLWTMPACLTITGPQEIFPFTPRPVSCKFKSNTTDKAYKDGRLVSSVPGKATTSQCPSLLMKIIHEEDEQLFVVLTVETRSRVQVRLLHSSYFLFVVIITVILFGIIRGGRHHHIESPAHSNRRSRSPLLSRQGSP</sequence>
<dbReference type="InterPro" id="IPR039587">
    <property type="entry name" value="TMEM248/TMEM219_dom"/>
</dbReference>
<name>A0A6F9DVN9_9ASCI</name>
<evidence type="ECO:0000259" key="7">
    <source>
        <dbReference type="Pfam" id="PF14940"/>
    </source>
</evidence>
<dbReference type="PANTHER" id="PTHR16002:SF4">
    <property type="entry name" value="TMEM248_TMEM219 DOMAIN-CONTAINING PROTEIN"/>
    <property type="match status" value="1"/>
</dbReference>
<proteinExistence type="evidence at transcript level"/>
<dbReference type="Pfam" id="PF14940">
    <property type="entry name" value="TMEM219"/>
    <property type="match status" value="1"/>
</dbReference>
<protein>
    <submittedName>
        <fullName evidence="8">Transmembrane protein 248-like</fullName>
    </submittedName>
</protein>
<evidence type="ECO:0000256" key="6">
    <source>
        <dbReference type="SAM" id="Phobius"/>
    </source>
</evidence>
<accession>A0A6F9DVN9</accession>
<dbReference type="InterPro" id="IPR039493">
    <property type="entry name" value="TMEM248/TMEM219"/>
</dbReference>
<gene>
    <name evidence="8" type="primary">Tmem248</name>
</gene>
<dbReference type="PANTHER" id="PTHR16002">
    <property type="entry name" value="TRANSMEMBRANE PROTEIN 248-LIKE"/>
    <property type="match status" value="1"/>
</dbReference>
<feature type="transmembrane region" description="Helical" evidence="6">
    <location>
        <begin position="20"/>
        <end position="40"/>
    </location>
</feature>
<feature type="transmembrane region" description="Helical" evidence="6">
    <location>
        <begin position="242"/>
        <end position="262"/>
    </location>
</feature>
<evidence type="ECO:0000256" key="3">
    <source>
        <dbReference type="ARBA" id="ARBA00022989"/>
    </source>
</evidence>
<reference evidence="8" key="1">
    <citation type="submission" date="2020-04" db="EMBL/GenBank/DDBJ databases">
        <authorList>
            <person name="Neveu A P."/>
        </authorList>
    </citation>
    <scope>NUCLEOTIDE SEQUENCE</scope>
    <source>
        <tissue evidence="8">Whole embryo</tissue>
    </source>
</reference>
<feature type="compositionally biased region" description="Low complexity" evidence="5">
    <location>
        <begin position="282"/>
        <end position="291"/>
    </location>
</feature>
<dbReference type="EMBL" id="LR791221">
    <property type="protein sequence ID" value="CAB3267083.1"/>
    <property type="molecule type" value="mRNA"/>
</dbReference>
<feature type="domain" description="TMEM248/TMEM219" evidence="7">
    <location>
        <begin position="9"/>
        <end position="228"/>
    </location>
</feature>
<evidence type="ECO:0000256" key="1">
    <source>
        <dbReference type="ARBA" id="ARBA00004370"/>
    </source>
</evidence>
<dbReference type="GO" id="GO:0016020">
    <property type="term" value="C:membrane"/>
    <property type="evidence" value="ECO:0007669"/>
    <property type="project" value="UniProtKB-SubCell"/>
</dbReference>
<comment type="subcellular location">
    <subcellularLocation>
        <location evidence="1">Membrane</location>
    </subcellularLocation>
</comment>
<keyword evidence="3 6" id="KW-1133">Transmembrane helix</keyword>
<evidence type="ECO:0000256" key="5">
    <source>
        <dbReference type="SAM" id="MobiDB-lite"/>
    </source>
</evidence>
<evidence type="ECO:0000313" key="8">
    <source>
        <dbReference type="EMBL" id="CAB3267083.1"/>
    </source>
</evidence>
<evidence type="ECO:0000256" key="2">
    <source>
        <dbReference type="ARBA" id="ARBA00022692"/>
    </source>
</evidence>